<keyword evidence="2" id="KW-1185">Reference proteome</keyword>
<dbReference type="EMBL" id="LUTY01002954">
    <property type="protein sequence ID" value="OAD19078.1"/>
    <property type="molecule type" value="Genomic_DNA"/>
</dbReference>
<dbReference type="InterPro" id="IPR029060">
    <property type="entry name" value="PIN-like_dom_sf"/>
</dbReference>
<dbReference type="SUPFAM" id="SSF88723">
    <property type="entry name" value="PIN domain-like"/>
    <property type="match status" value="1"/>
</dbReference>
<dbReference type="Gene3D" id="3.40.50.1010">
    <property type="entry name" value="5'-nuclease"/>
    <property type="match status" value="1"/>
</dbReference>
<evidence type="ECO:0000313" key="2">
    <source>
        <dbReference type="Proteomes" id="UP000076962"/>
    </source>
</evidence>
<protein>
    <submittedName>
        <fullName evidence="1">PilT-like protein</fullName>
    </submittedName>
</protein>
<proteinExistence type="predicted"/>
<gene>
    <name evidence="1" type="ORF">THIOM_005303</name>
</gene>
<name>A0A176RTL0_9GAMM</name>
<organism evidence="1 2">
    <name type="scientific">Candidatus Thiomargarita nelsonii</name>
    <dbReference type="NCBI Taxonomy" id="1003181"/>
    <lineage>
        <taxon>Bacteria</taxon>
        <taxon>Pseudomonadati</taxon>
        <taxon>Pseudomonadota</taxon>
        <taxon>Gammaproteobacteria</taxon>
        <taxon>Thiotrichales</taxon>
        <taxon>Thiotrichaceae</taxon>
        <taxon>Thiomargarita</taxon>
    </lineage>
</organism>
<reference evidence="1 2" key="1">
    <citation type="submission" date="2016-05" db="EMBL/GenBank/DDBJ databases">
        <title>Single-cell genome of chain-forming Candidatus Thiomargarita nelsonii and comparison to other large sulfur-oxidizing bacteria.</title>
        <authorList>
            <person name="Winkel M."/>
            <person name="Salman V."/>
            <person name="Woyke T."/>
            <person name="Schulz-Vogt H."/>
            <person name="Richter M."/>
            <person name="Flood B."/>
            <person name="Bailey J."/>
            <person name="Amann R."/>
            <person name="Mussmann M."/>
        </authorList>
    </citation>
    <scope>NUCLEOTIDE SEQUENCE [LARGE SCALE GENOMIC DNA]</scope>
    <source>
        <strain evidence="1 2">THI036</strain>
    </source>
</reference>
<accession>A0A176RTL0</accession>
<evidence type="ECO:0000313" key="1">
    <source>
        <dbReference type="EMBL" id="OAD19078.1"/>
    </source>
</evidence>
<comment type="caution">
    <text evidence="1">The sequence shown here is derived from an EMBL/GenBank/DDBJ whole genome shotgun (WGS) entry which is preliminary data.</text>
</comment>
<dbReference type="AlphaFoldDB" id="A0A176RTL0"/>
<sequence>MRQIFVDTAAFIALGNQRDDLHKQARHVQKQLAKLPVQFVTTNLVIAAFSSIKLRTIAITTVETIFVSKRWQYIHIDENLMQQS</sequence>
<dbReference type="Proteomes" id="UP000076962">
    <property type="component" value="Unassembled WGS sequence"/>
</dbReference>